<dbReference type="HOGENOM" id="CLU_091705_5_0_3"/>
<dbReference type="STRING" id="395961.Cyan7425_0936"/>
<dbReference type="eggNOG" id="COG2165">
    <property type="taxonomic scope" value="Bacteria"/>
</dbReference>
<name>B8HX19_CYAP4</name>
<dbReference type="KEGG" id="cyn:Cyan7425_0936"/>
<dbReference type="GO" id="GO:0015627">
    <property type="term" value="C:type II protein secretion system complex"/>
    <property type="evidence" value="ECO:0007669"/>
    <property type="project" value="InterPro"/>
</dbReference>
<gene>
    <name evidence="7" type="ordered locus">Cyan7425_0936</name>
</gene>
<dbReference type="NCBIfam" id="TIGR02532">
    <property type="entry name" value="IV_pilin_GFxxxE"/>
    <property type="match status" value="1"/>
</dbReference>
<dbReference type="Gene3D" id="3.30.700.10">
    <property type="entry name" value="Glycoprotein, Type 4 Pilin"/>
    <property type="match status" value="1"/>
</dbReference>
<dbReference type="PROSITE" id="PS00409">
    <property type="entry name" value="PROKAR_NTER_METHYL"/>
    <property type="match status" value="1"/>
</dbReference>
<feature type="transmembrane region" description="Helical" evidence="6">
    <location>
        <begin position="21"/>
        <end position="44"/>
    </location>
</feature>
<evidence type="ECO:0000256" key="3">
    <source>
        <dbReference type="ARBA" id="ARBA00022692"/>
    </source>
</evidence>
<protein>
    <submittedName>
        <fullName evidence="7">General secretion pathway protein</fullName>
    </submittedName>
</protein>
<dbReference type="InterPro" id="IPR012902">
    <property type="entry name" value="N_methyl_site"/>
</dbReference>
<evidence type="ECO:0000256" key="4">
    <source>
        <dbReference type="ARBA" id="ARBA00022989"/>
    </source>
</evidence>
<evidence type="ECO:0000256" key="6">
    <source>
        <dbReference type="SAM" id="Phobius"/>
    </source>
</evidence>
<dbReference type="PRINTS" id="PR00813">
    <property type="entry name" value="BCTERIALGSPG"/>
</dbReference>
<dbReference type="OrthoDB" id="468361at2"/>
<organism evidence="7">
    <name type="scientific">Cyanothece sp. (strain PCC 7425 / ATCC 29141)</name>
    <dbReference type="NCBI Taxonomy" id="395961"/>
    <lineage>
        <taxon>Bacteria</taxon>
        <taxon>Bacillati</taxon>
        <taxon>Cyanobacteriota</taxon>
        <taxon>Cyanophyceae</taxon>
        <taxon>Gomontiellales</taxon>
        <taxon>Cyanothecaceae</taxon>
        <taxon>Cyanothece</taxon>
    </lineage>
</organism>
<dbReference type="AlphaFoldDB" id="B8HX19"/>
<keyword evidence="2" id="KW-0488">Methylation</keyword>
<evidence type="ECO:0000256" key="5">
    <source>
        <dbReference type="ARBA" id="ARBA00023136"/>
    </source>
</evidence>
<sequence>MRQIFNRYLRTLSKTPTKGFTLLELIIVMVVMGILGAIALPSILNQSTRAREAQAQSMVGAVNRAQQAYRLDSAEFANSMAVLTVNVPSSTEMYTFAFGTTNSTLAEYEAQPTNGDLRAFTGCARADFSNSVTTTSAEILQSPAGGGSPATPPTC</sequence>
<dbReference type="SUPFAM" id="SSF54523">
    <property type="entry name" value="Pili subunits"/>
    <property type="match status" value="1"/>
</dbReference>
<dbReference type="InterPro" id="IPR000983">
    <property type="entry name" value="Bac_GSPG_pilin"/>
</dbReference>
<keyword evidence="3 6" id="KW-0812">Transmembrane</keyword>
<reference evidence="7" key="1">
    <citation type="submission" date="2009-01" db="EMBL/GenBank/DDBJ databases">
        <title>Complete sequence of chromosome Cyanothece sp. PCC 7425.</title>
        <authorList>
            <consortium name="US DOE Joint Genome Institute"/>
            <person name="Lucas S."/>
            <person name="Copeland A."/>
            <person name="Lapidus A."/>
            <person name="Glavina del Rio T."/>
            <person name="Dalin E."/>
            <person name="Tice H."/>
            <person name="Bruce D."/>
            <person name="Goodwin L."/>
            <person name="Pitluck S."/>
            <person name="Sims D."/>
            <person name="Meineke L."/>
            <person name="Brettin T."/>
            <person name="Detter J.C."/>
            <person name="Han C."/>
            <person name="Larimer F."/>
            <person name="Land M."/>
            <person name="Hauser L."/>
            <person name="Kyrpides N."/>
            <person name="Ovchinnikova G."/>
            <person name="Liberton M."/>
            <person name="Stoeckel J."/>
            <person name="Banerjee A."/>
            <person name="Singh A."/>
            <person name="Page L."/>
            <person name="Sato H."/>
            <person name="Zhao L."/>
            <person name="Sherman L."/>
            <person name="Pakrasi H."/>
            <person name="Richardson P."/>
        </authorList>
    </citation>
    <scope>NUCLEOTIDE SEQUENCE</scope>
    <source>
        <strain evidence="7">PCC 7425</strain>
    </source>
</reference>
<dbReference type="EMBL" id="CP001344">
    <property type="protein sequence ID" value="ACL43322.1"/>
    <property type="molecule type" value="Genomic_DNA"/>
</dbReference>
<evidence type="ECO:0000256" key="2">
    <source>
        <dbReference type="ARBA" id="ARBA00022481"/>
    </source>
</evidence>
<dbReference type="GO" id="GO:0015628">
    <property type="term" value="P:protein secretion by the type II secretion system"/>
    <property type="evidence" value="ECO:0007669"/>
    <property type="project" value="InterPro"/>
</dbReference>
<evidence type="ECO:0000313" key="7">
    <source>
        <dbReference type="EMBL" id="ACL43322.1"/>
    </source>
</evidence>
<evidence type="ECO:0000256" key="1">
    <source>
        <dbReference type="ARBA" id="ARBA00004167"/>
    </source>
</evidence>
<dbReference type="InterPro" id="IPR045584">
    <property type="entry name" value="Pilin-like"/>
</dbReference>
<accession>B8HX19</accession>
<keyword evidence="4 6" id="KW-1133">Transmembrane helix</keyword>
<dbReference type="PANTHER" id="PTHR30093">
    <property type="entry name" value="GENERAL SECRETION PATHWAY PROTEIN G"/>
    <property type="match status" value="1"/>
</dbReference>
<dbReference type="InterPro" id="IPR031975">
    <property type="entry name" value="Pilin_GH"/>
</dbReference>
<dbReference type="GO" id="GO:0016020">
    <property type="term" value="C:membrane"/>
    <property type="evidence" value="ECO:0007669"/>
    <property type="project" value="UniProtKB-SubCell"/>
</dbReference>
<dbReference type="Pfam" id="PF16734">
    <property type="entry name" value="Pilin_GH"/>
    <property type="match status" value="1"/>
</dbReference>
<comment type="subcellular location">
    <subcellularLocation>
        <location evidence="1">Membrane</location>
        <topology evidence="1">Single-pass membrane protein</topology>
    </subcellularLocation>
</comment>
<dbReference type="PANTHER" id="PTHR30093:SF44">
    <property type="entry name" value="TYPE II SECRETION SYSTEM CORE PROTEIN G"/>
    <property type="match status" value="1"/>
</dbReference>
<dbReference type="Pfam" id="PF07963">
    <property type="entry name" value="N_methyl"/>
    <property type="match status" value="1"/>
</dbReference>
<proteinExistence type="predicted"/>
<keyword evidence="5 6" id="KW-0472">Membrane</keyword>